<dbReference type="InterPro" id="IPR008969">
    <property type="entry name" value="CarboxyPept-like_regulatory"/>
</dbReference>
<feature type="domain" description="TonB-dependent receptor-like beta-barrel" evidence="10">
    <location>
        <begin position="535"/>
        <end position="1014"/>
    </location>
</feature>
<dbReference type="Gene3D" id="2.60.40.1120">
    <property type="entry name" value="Carboxypeptidase-like, regulatory domain"/>
    <property type="match status" value="1"/>
</dbReference>
<evidence type="ECO:0000313" key="12">
    <source>
        <dbReference type="EMBL" id="KAA5411202.1"/>
    </source>
</evidence>
<evidence type="ECO:0000259" key="10">
    <source>
        <dbReference type="Pfam" id="PF00593"/>
    </source>
</evidence>
<dbReference type="SUPFAM" id="SSF56935">
    <property type="entry name" value="Porins"/>
    <property type="match status" value="1"/>
</dbReference>
<evidence type="ECO:0000256" key="6">
    <source>
        <dbReference type="ARBA" id="ARBA00023136"/>
    </source>
</evidence>
<dbReference type="PROSITE" id="PS52016">
    <property type="entry name" value="TONB_DEPENDENT_REC_3"/>
    <property type="match status" value="1"/>
</dbReference>
<protein>
    <submittedName>
        <fullName evidence="12">SusC/RagA family TonB-linked outer membrane protein</fullName>
    </submittedName>
</protein>
<proteinExistence type="inferred from homology"/>
<reference evidence="12 13" key="1">
    <citation type="journal article" date="2019" name="Nat. Med.">
        <title>A library of human gut bacterial isolates paired with longitudinal multiomics data enables mechanistic microbiome research.</title>
        <authorList>
            <person name="Poyet M."/>
            <person name="Groussin M."/>
            <person name="Gibbons S.M."/>
            <person name="Avila-Pacheco J."/>
            <person name="Jiang X."/>
            <person name="Kearney S.M."/>
            <person name="Perrotta A.R."/>
            <person name="Berdy B."/>
            <person name="Zhao S."/>
            <person name="Lieberman T.D."/>
            <person name="Swanson P.K."/>
            <person name="Smith M."/>
            <person name="Roesemann S."/>
            <person name="Alexander J.E."/>
            <person name="Rich S.A."/>
            <person name="Livny J."/>
            <person name="Vlamakis H."/>
            <person name="Clish C."/>
            <person name="Bullock K."/>
            <person name="Deik A."/>
            <person name="Scott J."/>
            <person name="Pierce K.A."/>
            <person name="Xavier R.J."/>
            <person name="Alm E.J."/>
        </authorList>
    </citation>
    <scope>NUCLEOTIDE SEQUENCE [LARGE SCALE GENOMIC DNA]</scope>
    <source>
        <strain evidence="12 13">BIOML-A7</strain>
    </source>
</reference>
<keyword evidence="4 8" id="KW-0812">Transmembrane</keyword>
<keyword evidence="3 8" id="KW-1134">Transmembrane beta strand</keyword>
<dbReference type="Gene3D" id="3.55.50.30">
    <property type="match status" value="1"/>
</dbReference>
<evidence type="ECO:0000256" key="5">
    <source>
        <dbReference type="ARBA" id="ARBA00023077"/>
    </source>
</evidence>
<dbReference type="Pfam" id="PF13715">
    <property type="entry name" value="CarbopepD_reg_2"/>
    <property type="match status" value="1"/>
</dbReference>
<feature type="domain" description="TonB-dependent receptor plug" evidence="11">
    <location>
        <begin position="223"/>
        <end position="329"/>
    </location>
</feature>
<evidence type="ECO:0000256" key="3">
    <source>
        <dbReference type="ARBA" id="ARBA00022452"/>
    </source>
</evidence>
<dbReference type="EMBL" id="VVYW01000001">
    <property type="protein sequence ID" value="KAA5411202.1"/>
    <property type="molecule type" value="Genomic_DNA"/>
</dbReference>
<evidence type="ECO:0000256" key="4">
    <source>
        <dbReference type="ARBA" id="ARBA00022692"/>
    </source>
</evidence>
<dbReference type="AlphaFoldDB" id="A0A5M6AGM8"/>
<dbReference type="InterPro" id="IPR012910">
    <property type="entry name" value="Plug_dom"/>
</dbReference>
<evidence type="ECO:0000256" key="8">
    <source>
        <dbReference type="PROSITE-ProRule" id="PRU01360"/>
    </source>
</evidence>
<comment type="subcellular location">
    <subcellularLocation>
        <location evidence="1 8">Cell outer membrane</location>
        <topology evidence="1 8">Multi-pass membrane protein</topology>
    </subcellularLocation>
</comment>
<dbReference type="InterPro" id="IPR023997">
    <property type="entry name" value="TonB-dep_OMP_SusC/RagA_CS"/>
</dbReference>
<evidence type="ECO:0000256" key="7">
    <source>
        <dbReference type="ARBA" id="ARBA00023237"/>
    </source>
</evidence>
<name>A0A5M6AGM8_9BACE</name>
<dbReference type="InterPro" id="IPR000531">
    <property type="entry name" value="Beta-barrel_TonB"/>
</dbReference>
<dbReference type="Gene3D" id="2.170.130.10">
    <property type="entry name" value="TonB-dependent receptor, plug domain"/>
    <property type="match status" value="1"/>
</dbReference>
<dbReference type="Proteomes" id="UP000325055">
    <property type="component" value="Unassembled WGS sequence"/>
</dbReference>
<comment type="similarity">
    <text evidence="8 9">Belongs to the TonB-dependent receptor family.</text>
</comment>
<dbReference type="Pfam" id="PF07715">
    <property type="entry name" value="Plug"/>
    <property type="match status" value="1"/>
</dbReference>
<keyword evidence="7 8" id="KW-0998">Cell outer membrane</keyword>
<evidence type="ECO:0000259" key="11">
    <source>
        <dbReference type="Pfam" id="PF07715"/>
    </source>
</evidence>
<accession>A0A5M6AGM8</accession>
<evidence type="ECO:0000313" key="13">
    <source>
        <dbReference type="Proteomes" id="UP000325055"/>
    </source>
</evidence>
<dbReference type="GO" id="GO:0009279">
    <property type="term" value="C:cell outer membrane"/>
    <property type="evidence" value="ECO:0007669"/>
    <property type="project" value="UniProtKB-SubCell"/>
</dbReference>
<dbReference type="InterPro" id="IPR023996">
    <property type="entry name" value="TonB-dep_OMP_SusC/RagA"/>
</dbReference>
<dbReference type="InterPro" id="IPR037066">
    <property type="entry name" value="Plug_dom_sf"/>
</dbReference>
<evidence type="ECO:0000256" key="9">
    <source>
        <dbReference type="RuleBase" id="RU003357"/>
    </source>
</evidence>
<dbReference type="Pfam" id="PF00593">
    <property type="entry name" value="TonB_dep_Rec_b-barrel"/>
    <property type="match status" value="1"/>
</dbReference>
<dbReference type="FunFam" id="2.170.130.10:FF:000008">
    <property type="entry name" value="SusC/RagA family TonB-linked outer membrane protein"/>
    <property type="match status" value="1"/>
</dbReference>
<organism evidence="12 13">
    <name type="scientific">Bacteroides cellulosilyticus</name>
    <dbReference type="NCBI Taxonomy" id="246787"/>
    <lineage>
        <taxon>Bacteria</taxon>
        <taxon>Pseudomonadati</taxon>
        <taxon>Bacteroidota</taxon>
        <taxon>Bacteroidia</taxon>
        <taxon>Bacteroidales</taxon>
        <taxon>Bacteroidaceae</taxon>
        <taxon>Bacteroides</taxon>
    </lineage>
</organism>
<evidence type="ECO:0000256" key="2">
    <source>
        <dbReference type="ARBA" id="ARBA00022448"/>
    </source>
</evidence>
<dbReference type="NCBIfam" id="TIGR04057">
    <property type="entry name" value="SusC_RagA_signa"/>
    <property type="match status" value="1"/>
</dbReference>
<keyword evidence="5 9" id="KW-0798">TonB box</keyword>
<gene>
    <name evidence="12" type="ORF">F2Y86_00285</name>
</gene>
<keyword evidence="6 8" id="KW-0472">Membrane</keyword>
<dbReference type="InterPro" id="IPR039426">
    <property type="entry name" value="TonB-dep_rcpt-like"/>
</dbReference>
<comment type="caution">
    <text evidence="12">The sequence shown here is derived from an EMBL/GenBank/DDBJ whole genome shotgun (WGS) entry which is preliminary data.</text>
</comment>
<keyword evidence="2 8" id="KW-0813">Transport</keyword>
<dbReference type="NCBIfam" id="TIGR04056">
    <property type="entry name" value="OMP_RagA_SusC"/>
    <property type="match status" value="1"/>
</dbReference>
<sequence>MKKDSLWNYFALKFWNNQSYKIMKITFFLLFVAIFSMYAANGNSQNVRVSIQRDNSSLKSVLDDIEEQTEYLFIVHSNVDVDKNVTMKVNNETLSKVLGMLAKKAGVRYSLSQHHIILSDDIVEKKEVVQQKKLAGTVVDETGEPLIGVNVMVQNNGSGSVTDISGRFELNASAGDILTVSYVGYITQKIKITSLIESLKIVLKEDAQMLDEVVAIGYGTVKRKDITGSVASLDNAAIASVPVASPVEAMAGKLAGVKITTPEGNPDADVIIRVRGGGSITSDNTPLFIVDGFPVSSISDIPATDIESIDVLKDASSTAIYGSRGANGIVLVTTKSGKKGKISVNYNAYYSMRKVAKKMEVLDVYDYMKWQYELHSLRNIQEQFTDLFGSYDELSQYKSVQGIDWQDKVFGRTGTTFNHSLSVTGGNEKTRFNFSYAHVDDKAILQMSNFKRDNLSLKLNYEASKRVQLDFSARYARTVVKGDGMTTTTGGTDAIPSNSFGRIKHSVIQMPYLTNAVDDIIDTDELDNGLKDPITSLKDNYKDRVRLNYNMNGAFKWEILDNLNLKVDLGLDENRNELNTFYGSTTSESQSNALPENVGQPLVQVSNYYSRVFRNTNTVNYDFKKFLPEEHSLNVLLGEEMMITKSDKLTARYEGLPNFFTANEAFRFSSEGDPVRYGRFYYPDDKLLSYFGRFNYSYSGRYLATVTLRADGSSKFTKGNQWGFFPSGALAWRLSEEEFFKRDWLSNLKLRLSYGVSGNNNIPADQTSKIFGVAEQKKWLNITDTWWTAGTTLNNEKLKWESTYSANIGLDFGFFNNKLNGSLDLYKNNTKDLLMEFSIMGSGYNTQYRNVGETENKGLELTLNYSPVHKKDYGVDLSFVIGFNKNKIIDLGNLTNGYTVATSWQNTEVGADYIVKPGYAVGQMYGFITEGRYEVDDFVGYDGTKWVLKDGVSDASEVIGADAVRPGGLKLRDLNDDHAITEDDKTIIGDANPVHTGGFTLSGYYKGFDLSANFTWSYGNDIYNADKIEFTSPTKYEFRNMITTMAEGKRWNNLNSDGTICNDPAKLTEMNASTTMWSPFMKKSVFHSWAVEDGSFLRLNTLTIGYSLPQNLLKKVYISNLRVYFTGYNLFCLTNYSGFDPEVDTRRNYRVTPGVDYSAYPKSRQYTFGVNLSF</sequence>
<dbReference type="SUPFAM" id="SSF49464">
    <property type="entry name" value="Carboxypeptidase regulatory domain-like"/>
    <property type="match status" value="1"/>
</dbReference>
<evidence type="ECO:0000256" key="1">
    <source>
        <dbReference type="ARBA" id="ARBA00004571"/>
    </source>
</evidence>
<dbReference type="InterPro" id="IPR036942">
    <property type="entry name" value="Beta-barrel_TonB_sf"/>
</dbReference>
<dbReference type="Gene3D" id="2.40.170.20">
    <property type="entry name" value="TonB-dependent receptor, beta-barrel domain"/>
    <property type="match status" value="1"/>
</dbReference>